<reference evidence="3" key="1">
    <citation type="journal article" date="2019" name="Int. J. Syst. Evol. Microbiol.">
        <title>The Global Catalogue of Microorganisms (GCM) 10K type strain sequencing project: providing services to taxonomists for standard genome sequencing and annotation.</title>
        <authorList>
            <consortium name="The Broad Institute Genomics Platform"/>
            <consortium name="The Broad Institute Genome Sequencing Center for Infectious Disease"/>
            <person name="Wu L."/>
            <person name="Ma J."/>
        </authorList>
    </citation>
    <scope>NUCLEOTIDE SEQUENCE [LARGE SCALE GENOMIC DNA]</scope>
    <source>
        <strain evidence="3">JCM 14902</strain>
    </source>
</reference>
<accession>A0ABP5DGX1</accession>
<evidence type="ECO:0000313" key="3">
    <source>
        <dbReference type="Proteomes" id="UP001500326"/>
    </source>
</evidence>
<dbReference type="InterPro" id="IPR041657">
    <property type="entry name" value="HTH_17"/>
</dbReference>
<protein>
    <recommendedName>
        <fullName evidence="1">Helix-turn-helix domain-containing protein</fullName>
    </recommendedName>
</protein>
<dbReference type="EMBL" id="BAAAOH010000001">
    <property type="protein sequence ID" value="GAA1979117.1"/>
    <property type="molecule type" value="Genomic_DNA"/>
</dbReference>
<dbReference type="Proteomes" id="UP001500326">
    <property type="component" value="Unassembled WGS sequence"/>
</dbReference>
<dbReference type="RefSeq" id="WP_344059210.1">
    <property type="nucleotide sequence ID" value="NZ_BAAAOH010000001.1"/>
</dbReference>
<evidence type="ECO:0000313" key="2">
    <source>
        <dbReference type="EMBL" id="GAA1979117.1"/>
    </source>
</evidence>
<name>A0ABP5DGX1_9MICO</name>
<gene>
    <name evidence="2" type="ORF">GCM10009777_10470</name>
</gene>
<organism evidence="2 3">
    <name type="scientific">Microbacterium pumilum</name>
    <dbReference type="NCBI Taxonomy" id="344165"/>
    <lineage>
        <taxon>Bacteria</taxon>
        <taxon>Bacillati</taxon>
        <taxon>Actinomycetota</taxon>
        <taxon>Actinomycetes</taxon>
        <taxon>Micrococcales</taxon>
        <taxon>Microbacteriaceae</taxon>
        <taxon>Microbacterium</taxon>
    </lineage>
</organism>
<sequence length="81" mass="9228">MSIATPHTPSVLEDELLPPDRVAQILQVTTNTLAIWRYYRRGPSFLKIGSRVRYPRASLDEFMASAVVECDPVVTRRVGRR</sequence>
<comment type="caution">
    <text evidence="2">The sequence shown here is derived from an EMBL/GenBank/DDBJ whole genome shotgun (WGS) entry which is preliminary data.</text>
</comment>
<proteinExistence type="predicted"/>
<dbReference type="Pfam" id="PF12728">
    <property type="entry name" value="HTH_17"/>
    <property type="match status" value="1"/>
</dbReference>
<dbReference type="SUPFAM" id="SSF46955">
    <property type="entry name" value="Putative DNA-binding domain"/>
    <property type="match status" value="1"/>
</dbReference>
<dbReference type="InterPro" id="IPR009061">
    <property type="entry name" value="DNA-bd_dom_put_sf"/>
</dbReference>
<feature type="domain" description="Helix-turn-helix" evidence="1">
    <location>
        <begin position="22"/>
        <end position="65"/>
    </location>
</feature>
<evidence type="ECO:0000259" key="1">
    <source>
        <dbReference type="Pfam" id="PF12728"/>
    </source>
</evidence>
<keyword evidence="3" id="KW-1185">Reference proteome</keyword>